<name>A0ABQ6A8R0_9PROT</name>
<keyword evidence="3" id="KW-1185">Reference proteome</keyword>
<evidence type="ECO:0000313" key="2">
    <source>
        <dbReference type="EMBL" id="GLR68132.1"/>
    </source>
</evidence>
<sequence>MASKFITFAKAVDDFIIDRALQPGVNWVGQAFAVPLYAVARVCTVLGAGVGVIWVHRFDTFPSTDFYQDSLCLGIMVIATFLQIRAHEAREPKHQAFMPAARVTGLLWRTLWLLDLAAFPFQLPVEGREQLALNFLWTLLVVLPYWIICCRRPPPPVERRAMVFTPVPVTVR</sequence>
<protein>
    <submittedName>
        <fullName evidence="2">Uncharacterized protein</fullName>
    </submittedName>
</protein>
<dbReference type="RefSeq" id="WP_284258975.1">
    <property type="nucleotide sequence ID" value="NZ_BSOS01000079.1"/>
</dbReference>
<keyword evidence="1" id="KW-0472">Membrane</keyword>
<feature type="transmembrane region" description="Helical" evidence="1">
    <location>
        <begin position="131"/>
        <end position="150"/>
    </location>
</feature>
<reference evidence="3" key="1">
    <citation type="journal article" date="2019" name="Int. J. Syst. Evol. Microbiol.">
        <title>The Global Catalogue of Microorganisms (GCM) 10K type strain sequencing project: providing services to taxonomists for standard genome sequencing and annotation.</title>
        <authorList>
            <consortium name="The Broad Institute Genomics Platform"/>
            <consortium name="The Broad Institute Genome Sequencing Center for Infectious Disease"/>
            <person name="Wu L."/>
            <person name="Ma J."/>
        </authorList>
    </citation>
    <scope>NUCLEOTIDE SEQUENCE [LARGE SCALE GENOMIC DNA]</scope>
    <source>
        <strain evidence="3">NBRC 112502</strain>
    </source>
</reference>
<gene>
    <name evidence="2" type="ORF">GCM10010909_28130</name>
</gene>
<feature type="transmembrane region" description="Helical" evidence="1">
    <location>
        <begin position="66"/>
        <end position="85"/>
    </location>
</feature>
<organism evidence="2 3">
    <name type="scientific">Acidocella aquatica</name>
    <dbReference type="NCBI Taxonomy" id="1922313"/>
    <lineage>
        <taxon>Bacteria</taxon>
        <taxon>Pseudomonadati</taxon>
        <taxon>Pseudomonadota</taxon>
        <taxon>Alphaproteobacteria</taxon>
        <taxon>Acetobacterales</taxon>
        <taxon>Acidocellaceae</taxon>
        <taxon>Acidocella</taxon>
    </lineage>
</organism>
<proteinExistence type="predicted"/>
<feature type="transmembrane region" description="Helical" evidence="1">
    <location>
        <begin position="106"/>
        <end position="125"/>
    </location>
</feature>
<feature type="transmembrane region" description="Helical" evidence="1">
    <location>
        <begin position="31"/>
        <end position="54"/>
    </location>
</feature>
<accession>A0ABQ6A8R0</accession>
<evidence type="ECO:0000256" key="1">
    <source>
        <dbReference type="SAM" id="Phobius"/>
    </source>
</evidence>
<comment type="caution">
    <text evidence="2">The sequence shown here is derived from an EMBL/GenBank/DDBJ whole genome shotgun (WGS) entry which is preliminary data.</text>
</comment>
<evidence type="ECO:0000313" key="3">
    <source>
        <dbReference type="Proteomes" id="UP001156641"/>
    </source>
</evidence>
<keyword evidence="1" id="KW-1133">Transmembrane helix</keyword>
<dbReference type="EMBL" id="BSOS01000079">
    <property type="protein sequence ID" value="GLR68132.1"/>
    <property type="molecule type" value="Genomic_DNA"/>
</dbReference>
<keyword evidence="1" id="KW-0812">Transmembrane</keyword>
<dbReference type="Proteomes" id="UP001156641">
    <property type="component" value="Unassembled WGS sequence"/>
</dbReference>